<gene>
    <name evidence="3" type="ORF">WJX84_001165</name>
</gene>
<accession>A0AAW1SE68</accession>
<keyword evidence="2" id="KW-0472">Membrane</keyword>
<reference evidence="3 4" key="1">
    <citation type="journal article" date="2024" name="Nat. Commun.">
        <title>Phylogenomics reveals the evolutionary origins of lichenization in chlorophyte algae.</title>
        <authorList>
            <person name="Puginier C."/>
            <person name="Libourel C."/>
            <person name="Otte J."/>
            <person name="Skaloud P."/>
            <person name="Haon M."/>
            <person name="Grisel S."/>
            <person name="Petersen M."/>
            <person name="Berrin J.G."/>
            <person name="Delaux P.M."/>
            <person name="Dal Grande F."/>
            <person name="Keller J."/>
        </authorList>
    </citation>
    <scope>NUCLEOTIDE SEQUENCE [LARGE SCALE GENOMIC DNA]</scope>
    <source>
        <strain evidence="3 4">SAG 2523</strain>
    </source>
</reference>
<keyword evidence="2" id="KW-0812">Transmembrane</keyword>
<feature type="transmembrane region" description="Helical" evidence="2">
    <location>
        <begin position="147"/>
        <end position="171"/>
    </location>
</feature>
<feature type="compositionally biased region" description="Polar residues" evidence="1">
    <location>
        <begin position="279"/>
        <end position="290"/>
    </location>
</feature>
<organism evidence="3 4">
    <name type="scientific">Apatococcus fuscideae</name>
    <dbReference type="NCBI Taxonomy" id="2026836"/>
    <lineage>
        <taxon>Eukaryota</taxon>
        <taxon>Viridiplantae</taxon>
        <taxon>Chlorophyta</taxon>
        <taxon>core chlorophytes</taxon>
        <taxon>Trebouxiophyceae</taxon>
        <taxon>Chlorellales</taxon>
        <taxon>Chlorellaceae</taxon>
        <taxon>Apatococcus</taxon>
    </lineage>
</organism>
<feature type="region of interest" description="Disordered" evidence="1">
    <location>
        <begin position="857"/>
        <end position="958"/>
    </location>
</feature>
<feature type="compositionally biased region" description="Basic and acidic residues" evidence="1">
    <location>
        <begin position="463"/>
        <end position="475"/>
    </location>
</feature>
<sequence>MGFFTSKRPEDSAVSLRKSREQPLAGTHHREREITHMPNTRKTVRSTVVSGLLAGLLVLAAGLSIAALVATSWHRFWFYVNEGGIRIRTGYFQWEQSTDMLTHSLKELNKGVYIIGIISLCFTGISALTALACLIAVLSRRTYGKALFLWAQLLSVTFAGVLIAFYIVTAIYEARYLIPLTRVLSICHPDWGWCLAMGAAICWWLTSLLAIGLPSRRSRPESLPIVANGVYGAQDMDTIAPLSSPKVTSNEANWAQAEPTPGVPNKKPRRGLFGRKTHASGSIPNGTMSSAPEAATLPSAPIAEPAPIGARQSGAHHALQVRQAVKGKQRPGAGRRQEQKQQQQQRSKSPGAPLLKTCSDTSDEDDDDFAALDCLPKVPARLSGFNDRNSPALSAARSNSIQAQSSDVGDLDALDDLPTRRIPAFKPRMRPILPSSTSKAGGAAPIALIPVGPHSDPGQPAPDDTHQSHPSEDKGPSAAPCSPALSEPASVGHQLASTEALTPQDEHFLSSRRKRPRAPLQRLFEPPDEMLGDADDPWMSASQCEAKRKQAAEDAEEAELLDLAPGFSRRNTCRAATADLSDEALTALIQQGSPAPLPTLQQVGHADDNGKEPAPVQHRQQAGDKGKARAANPFVSASSALLQKQGSRLQHPPAQRTAKTASAEPVGMEDLRSLLQPPARPLGHPENQRQHGQFRQPRPVARPEIPKAHALQARASRWHASAKSRPGPSAPTPENAELDYMSEGVEVLEVDDNDDDFGGPHPSRRHWASIRDDMGLDSNQRQATGQPMAATNGDGIIDLEADEDRPSSICTSRSEGRPLPGPPWWHRFPHFTPLAALQNNRDPRSGALAHVDFVSQFSSAPSPEGHDMHPDAARPSHGSSYSGGAKGRGRRKTARRKQSKKHKAPKESGRWVTEHTDGGSIKVFVTPDGIKHTGQAAWRKSKPKRAKTYAKSKLSFPK</sequence>
<comment type="caution">
    <text evidence="3">The sequence shown here is derived from an EMBL/GenBank/DDBJ whole genome shotgun (WGS) entry which is preliminary data.</text>
</comment>
<keyword evidence="2" id="KW-1133">Transmembrane helix</keyword>
<evidence type="ECO:0000256" key="2">
    <source>
        <dbReference type="SAM" id="Phobius"/>
    </source>
</evidence>
<evidence type="ECO:0000256" key="1">
    <source>
        <dbReference type="SAM" id="MobiDB-lite"/>
    </source>
</evidence>
<feature type="compositionally biased region" description="Basic and acidic residues" evidence="1">
    <location>
        <begin position="905"/>
        <end position="917"/>
    </location>
</feature>
<feature type="transmembrane region" description="Helical" evidence="2">
    <location>
        <begin position="112"/>
        <end position="138"/>
    </location>
</feature>
<dbReference type="Proteomes" id="UP001485043">
    <property type="component" value="Unassembled WGS sequence"/>
</dbReference>
<dbReference type="AlphaFoldDB" id="A0AAW1SE68"/>
<feature type="region of interest" description="Disordered" evidence="1">
    <location>
        <begin position="380"/>
        <end position="553"/>
    </location>
</feature>
<keyword evidence="4" id="KW-1185">Reference proteome</keyword>
<feature type="region of interest" description="Disordered" evidence="1">
    <location>
        <begin position="589"/>
        <end position="737"/>
    </location>
</feature>
<feature type="compositionally biased region" description="Basic residues" evidence="1">
    <location>
        <begin position="266"/>
        <end position="278"/>
    </location>
</feature>
<proteinExistence type="predicted"/>
<feature type="compositionally biased region" description="Basic and acidic residues" evidence="1">
    <location>
        <begin position="864"/>
        <end position="874"/>
    </location>
</feature>
<feature type="compositionally biased region" description="Polar residues" evidence="1">
    <location>
        <begin position="386"/>
        <end position="407"/>
    </location>
</feature>
<feature type="transmembrane region" description="Helical" evidence="2">
    <location>
        <begin position="47"/>
        <end position="70"/>
    </location>
</feature>
<protein>
    <submittedName>
        <fullName evidence="3">Uncharacterized protein</fullName>
    </submittedName>
</protein>
<evidence type="ECO:0000313" key="4">
    <source>
        <dbReference type="Proteomes" id="UP001485043"/>
    </source>
</evidence>
<feature type="compositionally biased region" description="Basic residues" evidence="1">
    <location>
        <begin position="887"/>
        <end position="904"/>
    </location>
</feature>
<feature type="region of interest" description="Disordered" evidence="1">
    <location>
        <begin position="247"/>
        <end position="365"/>
    </location>
</feature>
<feature type="compositionally biased region" description="Polar residues" evidence="1">
    <location>
        <begin position="635"/>
        <end position="648"/>
    </location>
</feature>
<feature type="compositionally biased region" description="Basic residues" evidence="1">
    <location>
        <begin position="939"/>
        <end position="950"/>
    </location>
</feature>
<dbReference type="EMBL" id="JALJOV010001651">
    <property type="protein sequence ID" value="KAK9843943.1"/>
    <property type="molecule type" value="Genomic_DNA"/>
</dbReference>
<feature type="region of interest" description="Disordered" evidence="1">
    <location>
        <begin position="1"/>
        <end position="30"/>
    </location>
</feature>
<feature type="compositionally biased region" description="Acidic residues" evidence="1">
    <location>
        <begin position="526"/>
        <end position="536"/>
    </location>
</feature>
<evidence type="ECO:0000313" key="3">
    <source>
        <dbReference type="EMBL" id="KAK9843943.1"/>
    </source>
</evidence>
<feature type="region of interest" description="Disordered" evidence="1">
    <location>
        <begin position="802"/>
        <end position="822"/>
    </location>
</feature>
<name>A0AAW1SE68_9CHLO</name>